<gene>
    <name evidence="1" type="ORF">GGI64_005313</name>
</gene>
<sequence length="60" mass="6579">MMKTKRKFKSAAFEAIHSAVAAMHGAGTADKETMRFFDETCLVSSEVKARGADLKDRDAL</sequence>
<accession>A0A7Z0E3K6</accession>
<evidence type="ECO:0000313" key="1">
    <source>
        <dbReference type="EMBL" id="NYJ14221.1"/>
    </source>
</evidence>
<dbReference type="Proteomes" id="UP000535276">
    <property type="component" value="Unassembled WGS sequence"/>
</dbReference>
<proteinExistence type="predicted"/>
<evidence type="ECO:0000313" key="2">
    <source>
        <dbReference type="Proteomes" id="UP000535276"/>
    </source>
</evidence>
<reference evidence="1 2" key="1">
    <citation type="submission" date="2020-07" db="EMBL/GenBank/DDBJ databases">
        <title>Genomic Encyclopedia of Type Strains, Phase IV (KMG-V): Genome sequencing to study the core and pangenomes of soil and plant-associated prokaryotes.</title>
        <authorList>
            <person name="Whitman W."/>
        </authorList>
    </citation>
    <scope>NUCLEOTIDE SEQUENCE [LARGE SCALE GENOMIC DNA]</scope>
    <source>
        <strain evidence="1 2">SEMIA 4052</strain>
    </source>
</reference>
<dbReference type="EMBL" id="JACBZV010000011">
    <property type="protein sequence ID" value="NYJ14221.1"/>
    <property type="molecule type" value="Genomic_DNA"/>
</dbReference>
<comment type="caution">
    <text evidence="1">The sequence shown here is derived from an EMBL/GenBank/DDBJ whole genome shotgun (WGS) entry which is preliminary data.</text>
</comment>
<protein>
    <submittedName>
        <fullName evidence="1">Putative transcriptional regulator</fullName>
    </submittedName>
</protein>
<organism evidence="1 2">
    <name type="scientific">Rhizobium leguminosarum</name>
    <dbReference type="NCBI Taxonomy" id="384"/>
    <lineage>
        <taxon>Bacteria</taxon>
        <taxon>Pseudomonadati</taxon>
        <taxon>Pseudomonadota</taxon>
        <taxon>Alphaproteobacteria</taxon>
        <taxon>Hyphomicrobiales</taxon>
        <taxon>Rhizobiaceae</taxon>
        <taxon>Rhizobium/Agrobacterium group</taxon>
        <taxon>Rhizobium</taxon>
    </lineage>
</organism>
<name>A0A7Z0E3K6_RHILE</name>
<dbReference type="RefSeq" id="WP_246714228.1">
    <property type="nucleotide sequence ID" value="NZ_JACBZV010000011.1"/>
</dbReference>
<dbReference type="AlphaFoldDB" id="A0A7Z0E3K6"/>